<gene>
    <name evidence="4" type="ORF">QBC36DRAFT_237753</name>
</gene>
<protein>
    <recommendedName>
        <fullName evidence="3">BHLH domain-containing protein</fullName>
    </recommendedName>
</protein>
<dbReference type="PROSITE" id="PS50888">
    <property type="entry name" value="BHLH"/>
    <property type="match status" value="1"/>
</dbReference>
<dbReference type="Gene3D" id="4.10.280.10">
    <property type="entry name" value="Helix-loop-helix DNA-binding domain"/>
    <property type="match status" value="1"/>
</dbReference>
<keyword evidence="5" id="KW-1185">Reference proteome</keyword>
<evidence type="ECO:0000259" key="3">
    <source>
        <dbReference type="PROSITE" id="PS50888"/>
    </source>
</evidence>
<evidence type="ECO:0000256" key="2">
    <source>
        <dbReference type="SAM" id="MobiDB-lite"/>
    </source>
</evidence>
<dbReference type="Pfam" id="PF00010">
    <property type="entry name" value="HLH"/>
    <property type="match status" value="1"/>
</dbReference>
<feature type="compositionally biased region" description="Polar residues" evidence="2">
    <location>
        <begin position="278"/>
        <end position="288"/>
    </location>
</feature>
<feature type="region of interest" description="Disordered" evidence="2">
    <location>
        <begin position="208"/>
        <end position="292"/>
    </location>
</feature>
<dbReference type="AlphaFoldDB" id="A0AAN6W8J1"/>
<sequence length="417" mass="45759">MVRTSFRCHGLDQCYGYVLHRTVIPSNFLFQSQNMNNPGYYGGHYDDEDSQNLPYSIPFSVQEQDHANASVLYPNSTSPLGASILISPTDPFNTTGTYGDYVPQSVTSLVPETSYYAPSEPVSAYDTASLSMSSGPRSFSYGQIRDEPEEVMNQGLPLTIWDSRLQSFTPYQENPHAMASLAMDENSNIPHPHPASSKQLKGLTIDTMTMAPTNPHNDSSRPHRSARRSKSKRPSAPTTSLSSPTSQSTISSLGSGSGSAAPNSLPEDYDSEQDQPPVMSSSSTSKYSHNARTRHNMVEQKYRHRLNTHFDKLLEVLPSGTTAAVGGMGDSYSTYQSYSQHGGALLGEGPSLERERKVSKAEVLDRARLYIQTLENEHVRLQQEREELRGLWEGYYERAASMPGKGPGLNGGGNGAQ</sequence>
<dbReference type="SMART" id="SM00353">
    <property type="entry name" value="HLH"/>
    <property type="match status" value="1"/>
</dbReference>
<accession>A0AAN6W8J1</accession>
<reference evidence="4" key="1">
    <citation type="journal article" date="2023" name="Mol. Phylogenet. Evol.">
        <title>Genome-scale phylogeny and comparative genomics of the fungal order Sordariales.</title>
        <authorList>
            <person name="Hensen N."/>
            <person name="Bonometti L."/>
            <person name="Westerberg I."/>
            <person name="Brannstrom I.O."/>
            <person name="Guillou S."/>
            <person name="Cros-Aarteil S."/>
            <person name="Calhoun S."/>
            <person name="Haridas S."/>
            <person name="Kuo A."/>
            <person name="Mondo S."/>
            <person name="Pangilinan J."/>
            <person name="Riley R."/>
            <person name="LaButti K."/>
            <person name="Andreopoulos B."/>
            <person name="Lipzen A."/>
            <person name="Chen C."/>
            <person name="Yan M."/>
            <person name="Daum C."/>
            <person name="Ng V."/>
            <person name="Clum A."/>
            <person name="Steindorff A."/>
            <person name="Ohm R.A."/>
            <person name="Martin F."/>
            <person name="Silar P."/>
            <person name="Natvig D.O."/>
            <person name="Lalanne C."/>
            <person name="Gautier V."/>
            <person name="Ament-Velasquez S.L."/>
            <person name="Kruys A."/>
            <person name="Hutchinson M.I."/>
            <person name="Powell A.J."/>
            <person name="Barry K."/>
            <person name="Miller A.N."/>
            <person name="Grigoriev I.V."/>
            <person name="Debuchy R."/>
            <person name="Gladieux P."/>
            <person name="Hiltunen Thoren M."/>
            <person name="Johannesson H."/>
        </authorList>
    </citation>
    <scope>NUCLEOTIDE SEQUENCE</scope>
    <source>
        <strain evidence="4">CBS 892.96</strain>
    </source>
</reference>
<dbReference type="InterPro" id="IPR036638">
    <property type="entry name" value="HLH_DNA-bd_sf"/>
</dbReference>
<feature type="coiled-coil region" evidence="1">
    <location>
        <begin position="364"/>
        <end position="391"/>
    </location>
</feature>
<dbReference type="PANTHER" id="PTHR47336:SF2">
    <property type="entry name" value="TRANSCRIPTION FACTOR HMS1-RELATED"/>
    <property type="match status" value="1"/>
</dbReference>
<dbReference type="InterPro" id="IPR052099">
    <property type="entry name" value="Regulatory_TF_Diverse"/>
</dbReference>
<evidence type="ECO:0000313" key="4">
    <source>
        <dbReference type="EMBL" id="KAK4176983.1"/>
    </source>
</evidence>
<feature type="compositionally biased region" description="Polar residues" evidence="2">
    <location>
        <begin position="208"/>
        <end position="217"/>
    </location>
</feature>
<organism evidence="4 5">
    <name type="scientific">Triangularia setosa</name>
    <dbReference type="NCBI Taxonomy" id="2587417"/>
    <lineage>
        <taxon>Eukaryota</taxon>
        <taxon>Fungi</taxon>
        <taxon>Dikarya</taxon>
        <taxon>Ascomycota</taxon>
        <taxon>Pezizomycotina</taxon>
        <taxon>Sordariomycetes</taxon>
        <taxon>Sordariomycetidae</taxon>
        <taxon>Sordariales</taxon>
        <taxon>Podosporaceae</taxon>
        <taxon>Triangularia</taxon>
    </lineage>
</organism>
<feature type="compositionally biased region" description="Basic residues" evidence="2">
    <location>
        <begin position="222"/>
        <end position="233"/>
    </location>
</feature>
<dbReference type="EMBL" id="MU866179">
    <property type="protein sequence ID" value="KAK4176983.1"/>
    <property type="molecule type" value="Genomic_DNA"/>
</dbReference>
<evidence type="ECO:0000313" key="5">
    <source>
        <dbReference type="Proteomes" id="UP001302321"/>
    </source>
</evidence>
<dbReference type="InterPro" id="IPR011598">
    <property type="entry name" value="bHLH_dom"/>
</dbReference>
<dbReference type="Proteomes" id="UP001302321">
    <property type="component" value="Unassembled WGS sequence"/>
</dbReference>
<name>A0AAN6W8J1_9PEZI</name>
<feature type="compositionally biased region" description="Low complexity" evidence="2">
    <location>
        <begin position="234"/>
        <end position="266"/>
    </location>
</feature>
<reference evidence="4" key="2">
    <citation type="submission" date="2023-05" db="EMBL/GenBank/DDBJ databases">
        <authorList>
            <consortium name="Lawrence Berkeley National Laboratory"/>
            <person name="Steindorff A."/>
            <person name="Hensen N."/>
            <person name="Bonometti L."/>
            <person name="Westerberg I."/>
            <person name="Brannstrom I.O."/>
            <person name="Guillou S."/>
            <person name="Cros-Aarteil S."/>
            <person name="Calhoun S."/>
            <person name="Haridas S."/>
            <person name="Kuo A."/>
            <person name="Mondo S."/>
            <person name="Pangilinan J."/>
            <person name="Riley R."/>
            <person name="Labutti K."/>
            <person name="Andreopoulos B."/>
            <person name="Lipzen A."/>
            <person name="Chen C."/>
            <person name="Yanf M."/>
            <person name="Daum C."/>
            <person name="Ng V."/>
            <person name="Clum A."/>
            <person name="Ohm R."/>
            <person name="Martin F."/>
            <person name="Silar P."/>
            <person name="Natvig D."/>
            <person name="Lalanne C."/>
            <person name="Gautier V."/>
            <person name="Ament-Velasquez S.L."/>
            <person name="Kruys A."/>
            <person name="Hutchinson M.I."/>
            <person name="Powell A.J."/>
            <person name="Barry K."/>
            <person name="Miller A.N."/>
            <person name="Grigoriev I.V."/>
            <person name="Debuchy R."/>
            <person name="Gladieux P."/>
            <person name="Thoren M.H."/>
            <person name="Johannesson H."/>
        </authorList>
    </citation>
    <scope>NUCLEOTIDE SEQUENCE</scope>
    <source>
        <strain evidence="4">CBS 892.96</strain>
    </source>
</reference>
<evidence type="ECO:0000256" key="1">
    <source>
        <dbReference type="SAM" id="Coils"/>
    </source>
</evidence>
<proteinExistence type="predicted"/>
<dbReference type="PANTHER" id="PTHR47336">
    <property type="entry name" value="TRANSCRIPTION FACTOR HMS1-RELATED"/>
    <property type="match status" value="1"/>
</dbReference>
<comment type="caution">
    <text evidence="4">The sequence shown here is derived from an EMBL/GenBank/DDBJ whole genome shotgun (WGS) entry which is preliminary data.</text>
</comment>
<feature type="domain" description="BHLH" evidence="3">
    <location>
        <begin position="290"/>
        <end position="374"/>
    </location>
</feature>
<dbReference type="SUPFAM" id="SSF47459">
    <property type="entry name" value="HLH, helix-loop-helix DNA-binding domain"/>
    <property type="match status" value="1"/>
</dbReference>
<keyword evidence="1" id="KW-0175">Coiled coil</keyword>
<dbReference type="GO" id="GO:0046983">
    <property type="term" value="F:protein dimerization activity"/>
    <property type="evidence" value="ECO:0007669"/>
    <property type="project" value="InterPro"/>
</dbReference>